<dbReference type="PROSITE" id="PS51462">
    <property type="entry name" value="NUDIX"/>
    <property type="match status" value="1"/>
</dbReference>
<gene>
    <name evidence="6" type="ORF">O0V09_17125</name>
</gene>
<evidence type="ECO:0000256" key="1">
    <source>
        <dbReference type="ARBA" id="ARBA00001946"/>
    </source>
</evidence>
<comment type="similarity">
    <text evidence="4">Belongs to the Nudix hydrolase family.</text>
</comment>
<reference evidence="6 7" key="1">
    <citation type="submission" date="2022-12" db="EMBL/GenBank/DDBJ databases">
        <title>Dasania phycosphaerae sp. nov., isolated from particulate material of the south coast of Korea.</title>
        <authorList>
            <person name="Jiang Y."/>
        </authorList>
    </citation>
    <scope>NUCLEOTIDE SEQUENCE [LARGE SCALE GENOMIC DNA]</scope>
    <source>
        <strain evidence="6 7">GY-19</strain>
    </source>
</reference>
<dbReference type="SUPFAM" id="SSF55811">
    <property type="entry name" value="Nudix"/>
    <property type="match status" value="1"/>
</dbReference>
<keyword evidence="3" id="KW-0460">Magnesium</keyword>
<dbReference type="PROSITE" id="PS00893">
    <property type="entry name" value="NUDIX_BOX"/>
    <property type="match status" value="1"/>
</dbReference>
<dbReference type="InterPro" id="IPR020084">
    <property type="entry name" value="NUDIX_hydrolase_CS"/>
</dbReference>
<dbReference type="InterPro" id="IPR015797">
    <property type="entry name" value="NUDIX_hydrolase-like_dom_sf"/>
</dbReference>
<evidence type="ECO:0000256" key="4">
    <source>
        <dbReference type="RuleBase" id="RU003476"/>
    </source>
</evidence>
<organism evidence="6 7">
    <name type="scientific">Dasania phycosphaerae</name>
    <dbReference type="NCBI Taxonomy" id="2950436"/>
    <lineage>
        <taxon>Bacteria</taxon>
        <taxon>Pseudomonadati</taxon>
        <taxon>Pseudomonadota</taxon>
        <taxon>Gammaproteobacteria</taxon>
        <taxon>Cellvibrionales</taxon>
        <taxon>Spongiibacteraceae</taxon>
        <taxon>Dasania</taxon>
    </lineage>
</organism>
<dbReference type="EMBL" id="JAPTGG010000018">
    <property type="protein sequence ID" value="MCZ0866931.1"/>
    <property type="molecule type" value="Genomic_DNA"/>
</dbReference>
<dbReference type="InterPro" id="IPR029401">
    <property type="entry name" value="Nudix_N"/>
</dbReference>
<dbReference type="Gene3D" id="2.20.70.10">
    <property type="match status" value="1"/>
</dbReference>
<dbReference type="PANTHER" id="PTHR43222:SF2">
    <property type="entry name" value="NUDIX HYDROLASE 23, CHLOROPLASTIC"/>
    <property type="match status" value="1"/>
</dbReference>
<evidence type="ECO:0000259" key="5">
    <source>
        <dbReference type="PROSITE" id="PS51462"/>
    </source>
</evidence>
<dbReference type="PANTHER" id="PTHR43222">
    <property type="entry name" value="NUDIX HYDROLASE 23"/>
    <property type="match status" value="1"/>
</dbReference>
<name>A0A9J6RQS7_9GAMM</name>
<dbReference type="Pfam" id="PF00293">
    <property type="entry name" value="NUDIX"/>
    <property type="match status" value="1"/>
</dbReference>
<feature type="domain" description="Nudix hydrolase" evidence="5">
    <location>
        <begin position="40"/>
        <end position="168"/>
    </location>
</feature>
<dbReference type="Gene3D" id="3.90.79.10">
    <property type="entry name" value="Nucleoside Triphosphate Pyrophosphohydrolase"/>
    <property type="match status" value="1"/>
</dbReference>
<proteinExistence type="inferred from homology"/>
<evidence type="ECO:0000256" key="2">
    <source>
        <dbReference type="ARBA" id="ARBA00022801"/>
    </source>
</evidence>
<comment type="caution">
    <text evidence="6">The sequence shown here is derived from an EMBL/GenBank/DDBJ whole genome shotgun (WGS) entry which is preliminary data.</text>
</comment>
<accession>A0A9J6RQS7</accession>
<keyword evidence="7" id="KW-1185">Reference proteome</keyword>
<dbReference type="InterPro" id="IPR020476">
    <property type="entry name" value="Nudix_hydrolase"/>
</dbReference>
<keyword evidence="2 4" id="KW-0378">Hydrolase</keyword>
<comment type="cofactor">
    <cofactor evidence="1">
        <name>Mg(2+)</name>
        <dbReference type="ChEBI" id="CHEBI:18420"/>
    </cofactor>
</comment>
<dbReference type="Proteomes" id="UP001069090">
    <property type="component" value="Unassembled WGS sequence"/>
</dbReference>
<dbReference type="GO" id="GO:0016787">
    <property type="term" value="F:hydrolase activity"/>
    <property type="evidence" value="ECO:0007669"/>
    <property type="project" value="UniProtKB-KW"/>
</dbReference>
<dbReference type="PRINTS" id="PR00502">
    <property type="entry name" value="NUDIXFAMILY"/>
</dbReference>
<evidence type="ECO:0000256" key="3">
    <source>
        <dbReference type="ARBA" id="ARBA00022842"/>
    </source>
</evidence>
<protein>
    <submittedName>
        <fullName evidence="6">NUDIX hydrolase</fullName>
    </submittedName>
</protein>
<dbReference type="InterPro" id="IPR000086">
    <property type="entry name" value="NUDIX_hydrolase_dom"/>
</dbReference>
<evidence type="ECO:0000313" key="6">
    <source>
        <dbReference type="EMBL" id="MCZ0866931.1"/>
    </source>
</evidence>
<dbReference type="Pfam" id="PF14803">
    <property type="entry name" value="Zn_ribbon_Nudix"/>
    <property type="match status" value="1"/>
</dbReference>
<dbReference type="AlphaFoldDB" id="A0A9J6RQS7"/>
<sequence>MSAHKMMKYCCYCGAELCLQQIAGDIQPRLWCGQCQHVHYQNPTIMVAAFLYCGDKLFWTQRGIEPCKGKWAFPAGFVECGESLQQAAARELEEETGIQIKPSAMIPMSISSIIPIDQAYMVFRSACDTELLAQTTEETLDYGWFSRADAPWDKMAHEDSKPLVEQVYSAIENNDFFIRIGKMDLTGNCHQCYSLKP</sequence>
<evidence type="ECO:0000313" key="7">
    <source>
        <dbReference type="Proteomes" id="UP001069090"/>
    </source>
</evidence>
<dbReference type="RefSeq" id="WP_258332881.1">
    <property type="nucleotide sequence ID" value="NZ_JAPTGG010000018.1"/>
</dbReference>